<feature type="region of interest" description="Disordered" evidence="13">
    <location>
        <begin position="272"/>
        <end position="298"/>
    </location>
</feature>
<dbReference type="PROSITE" id="PS50968">
    <property type="entry name" value="BIOTINYL_LIPOYL"/>
    <property type="match status" value="2"/>
</dbReference>
<comment type="similarity">
    <text evidence="4 12">Belongs to the 2-oxoacid dehydrogenase family.</text>
</comment>
<gene>
    <name evidence="16" type="primary">odhB</name>
    <name evidence="16" type="ORF">ACIGG6_03795</name>
</gene>
<dbReference type="Pfam" id="PF00364">
    <property type="entry name" value="Biotin_lipoyl"/>
    <property type="match status" value="2"/>
</dbReference>
<feature type="domain" description="Lipoyl-binding" evidence="14">
    <location>
        <begin position="122"/>
        <end position="197"/>
    </location>
</feature>
<organism evidence="16 17">
    <name type="scientific">Vreelandella lionensis</name>
    <dbReference type="NCBI Taxonomy" id="1144478"/>
    <lineage>
        <taxon>Bacteria</taxon>
        <taxon>Pseudomonadati</taxon>
        <taxon>Pseudomonadota</taxon>
        <taxon>Gammaproteobacteria</taxon>
        <taxon>Oceanospirillales</taxon>
        <taxon>Halomonadaceae</taxon>
        <taxon>Vreelandella</taxon>
    </lineage>
</organism>
<feature type="region of interest" description="Disordered" evidence="13">
    <location>
        <begin position="193"/>
        <end position="224"/>
    </location>
</feature>
<dbReference type="SUPFAM" id="SSF51230">
    <property type="entry name" value="Single hybrid motif"/>
    <property type="match status" value="2"/>
</dbReference>
<comment type="caution">
    <text evidence="16">The sequence shown here is derived from an EMBL/GenBank/DDBJ whole genome shotgun (WGS) entry which is preliminary data.</text>
</comment>
<dbReference type="Gene3D" id="2.40.50.100">
    <property type="match status" value="2"/>
</dbReference>
<dbReference type="EC" id="2.3.1.61" evidence="5 12"/>
<accession>A0ABW8BPI1</accession>
<comment type="cofactor">
    <cofactor evidence="1">
        <name>(R)-lipoate</name>
        <dbReference type="ChEBI" id="CHEBI:83088"/>
    </cofactor>
</comment>
<dbReference type="Gene3D" id="4.10.320.10">
    <property type="entry name" value="E3-binding domain"/>
    <property type="match status" value="1"/>
</dbReference>
<evidence type="ECO:0000256" key="7">
    <source>
        <dbReference type="ARBA" id="ARBA00022532"/>
    </source>
</evidence>
<dbReference type="GO" id="GO:0004149">
    <property type="term" value="F:dihydrolipoyllysine-residue succinyltransferase activity"/>
    <property type="evidence" value="ECO:0007669"/>
    <property type="project" value="UniProtKB-EC"/>
</dbReference>
<dbReference type="Pfam" id="PF02817">
    <property type="entry name" value="E3_binding"/>
    <property type="match status" value="1"/>
</dbReference>
<evidence type="ECO:0000256" key="2">
    <source>
        <dbReference type="ARBA" id="ARBA00004052"/>
    </source>
</evidence>
<feature type="domain" description="Peripheral subunit-binding (PSBD)" evidence="15">
    <location>
        <begin position="230"/>
        <end position="267"/>
    </location>
</feature>
<evidence type="ECO:0000256" key="1">
    <source>
        <dbReference type="ARBA" id="ARBA00001938"/>
    </source>
</evidence>
<dbReference type="RefSeq" id="WP_399842382.1">
    <property type="nucleotide sequence ID" value="NZ_JBITWC010000004.1"/>
</dbReference>
<feature type="region of interest" description="Disordered" evidence="13">
    <location>
        <begin position="53"/>
        <end position="154"/>
    </location>
</feature>
<feature type="compositionally biased region" description="Basic and acidic residues" evidence="13">
    <location>
        <begin position="145"/>
        <end position="154"/>
    </location>
</feature>
<dbReference type="PROSITE" id="PS51826">
    <property type="entry name" value="PSBD"/>
    <property type="match status" value="1"/>
</dbReference>
<evidence type="ECO:0000256" key="4">
    <source>
        <dbReference type="ARBA" id="ARBA00007317"/>
    </source>
</evidence>
<dbReference type="PANTHER" id="PTHR43416:SF5">
    <property type="entry name" value="DIHYDROLIPOYLLYSINE-RESIDUE SUCCINYLTRANSFERASE COMPONENT OF 2-OXOGLUTARATE DEHYDROGENASE COMPLEX, MITOCHONDRIAL"/>
    <property type="match status" value="1"/>
</dbReference>
<dbReference type="SUPFAM" id="SSF52777">
    <property type="entry name" value="CoA-dependent acyltransferases"/>
    <property type="match status" value="1"/>
</dbReference>
<dbReference type="InterPro" id="IPR006255">
    <property type="entry name" value="SucB"/>
</dbReference>
<dbReference type="InterPro" id="IPR001078">
    <property type="entry name" value="2-oxoacid_DH_actylTfrase"/>
</dbReference>
<evidence type="ECO:0000313" key="17">
    <source>
        <dbReference type="Proteomes" id="UP001614338"/>
    </source>
</evidence>
<dbReference type="Pfam" id="PF00198">
    <property type="entry name" value="2-oxoacid_dh"/>
    <property type="match status" value="1"/>
</dbReference>
<dbReference type="EMBL" id="JBITWC010000004">
    <property type="protein sequence ID" value="MFI8749119.1"/>
    <property type="molecule type" value="Genomic_DNA"/>
</dbReference>
<protein>
    <recommendedName>
        <fullName evidence="6 12">Dihydrolipoyllysine-residue succinyltransferase component of 2-oxoglutarate dehydrogenase complex</fullName>
        <ecNumber evidence="5 12">2.3.1.61</ecNumber>
    </recommendedName>
    <alternativeName>
        <fullName evidence="12">2-oxoglutarate dehydrogenase complex component E2</fullName>
    </alternativeName>
</protein>
<dbReference type="InterPro" id="IPR023213">
    <property type="entry name" value="CAT-like_dom_sf"/>
</dbReference>
<evidence type="ECO:0000256" key="5">
    <source>
        <dbReference type="ARBA" id="ARBA00012945"/>
    </source>
</evidence>
<dbReference type="PROSITE" id="PS00189">
    <property type="entry name" value="LIPOYL"/>
    <property type="match status" value="2"/>
</dbReference>
<dbReference type="InterPro" id="IPR003016">
    <property type="entry name" value="2-oxoA_DH_lipoyl-BS"/>
</dbReference>
<dbReference type="NCBIfam" id="TIGR01347">
    <property type="entry name" value="sucB"/>
    <property type="match status" value="1"/>
</dbReference>
<name>A0ABW8BPI1_9GAMM</name>
<evidence type="ECO:0000256" key="13">
    <source>
        <dbReference type="SAM" id="MobiDB-lite"/>
    </source>
</evidence>
<feature type="compositionally biased region" description="Low complexity" evidence="13">
    <location>
        <begin position="90"/>
        <end position="103"/>
    </location>
</feature>
<comment type="pathway">
    <text evidence="3 12">Amino-acid degradation; L-lysine degradation via saccharopine pathway; glutaryl-CoA from L-lysine: step 6/6.</text>
</comment>
<dbReference type="InterPro" id="IPR011053">
    <property type="entry name" value="Single_hybrid_motif"/>
</dbReference>
<dbReference type="InterPro" id="IPR050537">
    <property type="entry name" value="2-oxoacid_dehydrogenase"/>
</dbReference>
<feature type="compositionally biased region" description="Low complexity" evidence="13">
    <location>
        <begin position="203"/>
        <end position="216"/>
    </location>
</feature>
<evidence type="ECO:0000256" key="10">
    <source>
        <dbReference type="ARBA" id="ARBA00023315"/>
    </source>
</evidence>
<keyword evidence="8 12" id="KW-0808">Transferase</keyword>
<dbReference type="Proteomes" id="UP001614338">
    <property type="component" value="Unassembled WGS sequence"/>
</dbReference>
<comment type="function">
    <text evidence="2 12">E2 component of the 2-oxoglutarate dehydrogenase (OGDH) complex which catalyzes the second step in the conversion of 2-oxoglutarate to succinyl-CoA and CO(2).</text>
</comment>
<evidence type="ECO:0000256" key="8">
    <source>
        <dbReference type="ARBA" id="ARBA00022679"/>
    </source>
</evidence>
<keyword evidence="17" id="KW-1185">Reference proteome</keyword>
<evidence type="ECO:0000313" key="16">
    <source>
        <dbReference type="EMBL" id="MFI8749119.1"/>
    </source>
</evidence>
<dbReference type="CDD" id="cd06849">
    <property type="entry name" value="lipoyl_domain"/>
    <property type="match status" value="2"/>
</dbReference>
<evidence type="ECO:0000256" key="9">
    <source>
        <dbReference type="ARBA" id="ARBA00022823"/>
    </source>
</evidence>
<sequence length="525" mass="55960">MATDIKAPTFPESVAEGTVAAWHKKPGDSVERDELIVEIETDKVVLEVVAPEAGTLTDVMAEEGDTVESEQILGKIGEGSAAGSKEESSSENSSSEKSSSSNDSAEKTESKAESKPAGGGKKHDVKAPSFPESIQEGTVATWHKKVGEAVKRDEVLADIETDKVVLEVVAPADGALEAIKAEEGSQVESEAILATFVEGGGSDEASAPASNNASSSSDDEGADEKVGDKILAPAARKMVAEHDLDVSKIEGTGKGGRILKEDVQKAVKDGSAKKAAKSAAPAKAAAAPAVQGEREEKRVPMTRLRQTIAKRLVQAQQTAAMLTTYNEVDMTEIMALRAQYKDTFQKTHDIKLGFMGFFVKAASEALKRFPDVNASIDGTDIVYHGYQDIGVAVSTDRGLVVPVLRDTDSMKIADVERTIVDFGKRGRDGKLGMDDMIGGTFTITNGGTFGSLMSTPIINPPQTAILGMHKIQDRPMAVNGKVEIRPMMYLALSYDHRMIDGKDAVRFLVTIKELLEDPARLLLDV</sequence>
<dbReference type="Gene3D" id="3.30.559.10">
    <property type="entry name" value="Chloramphenicol acetyltransferase-like domain"/>
    <property type="match status" value="1"/>
</dbReference>
<dbReference type="InterPro" id="IPR004167">
    <property type="entry name" value="PSBD"/>
</dbReference>
<evidence type="ECO:0000259" key="15">
    <source>
        <dbReference type="PROSITE" id="PS51826"/>
    </source>
</evidence>
<reference evidence="16 17" key="1">
    <citation type="submission" date="2024-10" db="EMBL/GenBank/DDBJ databases">
        <title>The Natural Products Discovery Center: Release of the First 8490 Sequenced Strains for Exploring Actinobacteria Biosynthetic Diversity.</title>
        <authorList>
            <person name="Kalkreuter E."/>
            <person name="Kautsar S.A."/>
            <person name="Yang D."/>
            <person name="Bader C.D."/>
            <person name="Teijaro C.N."/>
            <person name="Fluegel L."/>
            <person name="Davis C.M."/>
            <person name="Simpson J.R."/>
            <person name="Lauterbach L."/>
            <person name="Steele A.D."/>
            <person name="Gui C."/>
            <person name="Meng S."/>
            <person name="Li G."/>
            <person name="Viehrig K."/>
            <person name="Ye F."/>
            <person name="Su P."/>
            <person name="Kiefer A.F."/>
            <person name="Nichols A."/>
            <person name="Cepeda A.J."/>
            <person name="Yan W."/>
            <person name="Fan B."/>
            <person name="Jiang Y."/>
            <person name="Adhikari A."/>
            <person name="Zheng C.-J."/>
            <person name="Schuster L."/>
            <person name="Cowan T.M."/>
            <person name="Smanski M.J."/>
            <person name="Chevrette M.G."/>
            <person name="De Carvalho L.P.S."/>
            <person name="Shen B."/>
        </authorList>
    </citation>
    <scope>NUCLEOTIDE SEQUENCE [LARGE SCALE GENOMIC DNA]</scope>
    <source>
        <strain evidence="16 17">NPDC077409</strain>
    </source>
</reference>
<dbReference type="NCBIfam" id="NF004309">
    <property type="entry name" value="PRK05704.1"/>
    <property type="match status" value="1"/>
</dbReference>
<evidence type="ECO:0000259" key="14">
    <source>
        <dbReference type="PROSITE" id="PS50968"/>
    </source>
</evidence>
<evidence type="ECO:0000256" key="3">
    <source>
        <dbReference type="ARBA" id="ARBA00005145"/>
    </source>
</evidence>
<evidence type="ECO:0000256" key="12">
    <source>
        <dbReference type="RuleBase" id="RU361138"/>
    </source>
</evidence>
<comment type="catalytic activity">
    <reaction evidence="11 12">
        <text>N(6)-[(R)-dihydrolipoyl]-L-lysyl-[protein] + succinyl-CoA = N(6)-[(R)-S(8)-succinyldihydrolipoyl]-L-lysyl-[protein] + CoA</text>
        <dbReference type="Rhea" id="RHEA:15213"/>
        <dbReference type="Rhea" id="RHEA-COMP:10475"/>
        <dbReference type="Rhea" id="RHEA-COMP:20092"/>
        <dbReference type="ChEBI" id="CHEBI:57287"/>
        <dbReference type="ChEBI" id="CHEBI:57292"/>
        <dbReference type="ChEBI" id="CHEBI:83100"/>
        <dbReference type="ChEBI" id="CHEBI:83120"/>
        <dbReference type="EC" id="2.3.1.61"/>
    </reaction>
</comment>
<proteinExistence type="inferred from homology"/>
<dbReference type="InterPro" id="IPR036625">
    <property type="entry name" value="E3-bd_dom_sf"/>
</dbReference>
<dbReference type="PANTHER" id="PTHR43416">
    <property type="entry name" value="DIHYDROLIPOYLLYSINE-RESIDUE SUCCINYLTRANSFERASE COMPONENT OF 2-OXOGLUTARATE DEHYDROGENASE COMPLEX, MITOCHONDRIAL-RELATED"/>
    <property type="match status" value="1"/>
</dbReference>
<feature type="compositionally biased region" description="Low complexity" evidence="13">
    <location>
        <begin position="277"/>
        <end position="289"/>
    </location>
</feature>
<feature type="compositionally biased region" description="Basic and acidic residues" evidence="13">
    <location>
        <begin position="104"/>
        <end position="114"/>
    </location>
</feature>
<keyword evidence="7 12" id="KW-0816">Tricarboxylic acid cycle</keyword>
<keyword evidence="9 12" id="KW-0450">Lipoyl</keyword>
<keyword evidence="10 12" id="KW-0012">Acyltransferase</keyword>
<evidence type="ECO:0000256" key="6">
    <source>
        <dbReference type="ARBA" id="ARBA00019511"/>
    </source>
</evidence>
<dbReference type="SUPFAM" id="SSF47005">
    <property type="entry name" value="Peripheral subunit-binding domain of 2-oxo acid dehydrogenase complex"/>
    <property type="match status" value="1"/>
</dbReference>
<dbReference type="InterPro" id="IPR000089">
    <property type="entry name" value="Biotin_lipoyl"/>
</dbReference>
<evidence type="ECO:0000256" key="11">
    <source>
        <dbReference type="ARBA" id="ARBA00052761"/>
    </source>
</evidence>
<feature type="domain" description="Lipoyl-binding" evidence="14">
    <location>
        <begin position="2"/>
        <end position="77"/>
    </location>
</feature>